<feature type="transmembrane region" description="Helical" evidence="1">
    <location>
        <begin position="20"/>
        <end position="42"/>
    </location>
</feature>
<dbReference type="EMBL" id="WJXW01000016">
    <property type="protein sequence ID" value="KAF9729607.1"/>
    <property type="molecule type" value="Genomic_DNA"/>
</dbReference>
<protein>
    <submittedName>
        <fullName evidence="2">Uncharacterized protein</fullName>
    </submittedName>
</protein>
<feature type="transmembrane region" description="Helical" evidence="1">
    <location>
        <begin position="132"/>
        <end position="150"/>
    </location>
</feature>
<dbReference type="OrthoDB" id="18595at2759"/>
<evidence type="ECO:0000256" key="1">
    <source>
        <dbReference type="SAM" id="Phobius"/>
    </source>
</evidence>
<feature type="transmembrane region" description="Helical" evidence="1">
    <location>
        <begin position="162"/>
        <end position="187"/>
    </location>
</feature>
<reference evidence="2" key="1">
    <citation type="journal article" date="2020" name="Mol. Plant Microbe Interact.">
        <title>Genome Sequence of the Biocontrol Agent Coniothyrium minitans strain Conio (IMI 134523).</title>
        <authorList>
            <person name="Patel D."/>
            <person name="Shittu T.A."/>
            <person name="Baroncelli R."/>
            <person name="Muthumeenakshi S."/>
            <person name="Osborne T.H."/>
            <person name="Janganan T.K."/>
            <person name="Sreenivasaprasad S."/>
        </authorList>
    </citation>
    <scope>NUCLEOTIDE SEQUENCE</scope>
    <source>
        <strain evidence="2">Conio</strain>
    </source>
</reference>
<evidence type="ECO:0000313" key="2">
    <source>
        <dbReference type="EMBL" id="KAF9729607.1"/>
    </source>
</evidence>
<comment type="caution">
    <text evidence="2">The sequence shown here is derived from an EMBL/GenBank/DDBJ whole genome shotgun (WGS) entry which is preliminary data.</text>
</comment>
<dbReference type="Proteomes" id="UP000756921">
    <property type="component" value="Unassembled WGS sequence"/>
</dbReference>
<feature type="transmembrane region" description="Helical" evidence="1">
    <location>
        <begin position="62"/>
        <end position="81"/>
    </location>
</feature>
<organism evidence="2 3">
    <name type="scientific">Paraphaeosphaeria minitans</name>
    <dbReference type="NCBI Taxonomy" id="565426"/>
    <lineage>
        <taxon>Eukaryota</taxon>
        <taxon>Fungi</taxon>
        <taxon>Dikarya</taxon>
        <taxon>Ascomycota</taxon>
        <taxon>Pezizomycotina</taxon>
        <taxon>Dothideomycetes</taxon>
        <taxon>Pleosporomycetidae</taxon>
        <taxon>Pleosporales</taxon>
        <taxon>Massarineae</taxon>
        <taxon>Didymosphaeriaceae</taxon>
        <taxon>Paraphaeosphaeria</taxon>
    </lineage>
</organism>
<keyword evidence="3" id="KW-1185">Reference proteome</keyword>
<gene>
    <name evidence="2" type="ORF">PMIN01_12471</name>
</gene>
<name>A0A9P6KKA2_9PLEO</name>
<keyword evidence="1" id="KW-0812">Transmembrane</keyword>
<keyword evidence="1" id="KW-0472">Membrane</keyword>
<keyword evidence="1" id="KW-1133">Transmembrane helix</keyword>
<evidence type="ECO:0000313" key="3">
    <source>
        <dbReference type="Proteomes" id="UP000756921"/>
    </source>
</evidence>
<sequence length="340" mass="37838">MDTLVRYANPPFNYLGTTLFVSYILLALYYSLSISSSLYAQYKRLPSLRLAEDVKNARSRHIMIYAFLASVSFAILSYNMLNFLIQSLTAWARTQNILGRRVSLLGLRYWMLETSLFGTFAQELVGNRPSAFWTQAALLQTWFWNVWMAYKAQQHKFSVRTMVPYAVLSQILPITFTASLFIIQLHLDAVGLSPHRWNTEISKTTDPSKVSSPAAPTANTAVSQARKTSLVIPTILFNAALLALSSLKGHSTFIPLVLFTRVLLLIPSTGRIRFSQNDTLQSVSISFGFFVANLTMSRGTTTFGEVVNGLTIGGFATRTLGYDAELGLLLCAILRWSGGV</sequence>
<accession>A0A9P6KKA2</accession>
<dbReference type="AlphaFoldDB" id="A0A9P6KKA2"/>
<proteinExistence type="predicted"/>